<keyword evidence="3 7" id="KW-0808">Transferase</keyword>
<dbReference type="EC" id="2.5.1.145" evidence="7"/>
<comment type="similarity">
    <text evidence="1 7">Belongs to the Lgt family.</text>
</comment>
<feature type="transmembrane region" description="Helical" evidence="7">
    <location>
        <begin position="99"/>
        <end position="121"/>
    </location>
</feature>
<keyword evidence="5 7" id="KW-1133">Transmembrane helix</keyword>
<reference evidence="8" key="1">
    <citation type="journal article" date="2014" name="Int. J. Syst. Evol. Microbiol.">
        <title>Complete genome sequence of Corynebacterium casei LMG S-19264T (=DSM 44701T), isolated from a smear-ripened cheese.</title>
        <authorList>
            <consortium name="US DOE Joint Genome Institute (JGI-PGF)"/>
            <person name="Walter F."/>
            <person name="Albersmeier A."/>
            <person name="Kalinowski J."/>
            <person name="Ruckert C."/>
        </authorList>
    </citation>
    <scope>NUCLEOTIDE SEQUENCE</scope>
    <source>
        <strain evidence="8">VKM B-2222</strain>
    </source>
</reference>
<dbReference type="PROSITE" id="PS01311">
    <property type="entry name" value="LGT"/>
    <property type="match status" value="1"/>
</dbReference>
<evidence type="ECO:0000256" key="5">
    <source>
        <dbReference type="ARBA" id="ARBA00022989"/>
    </source>
</evidence>
<comment type="catalytic activity">
    <reaction evidence="7">
        <text>L-cysteinyl-[prolipoprotein] + a 1,2-diacyl-sn-glycero-3-phospho-(1'-sn-glycerol) = an S-1,2-diacyl-sn-glyceryl-L-cysteinyl-[prolipoprotein] + sn-glycerol 1-phosphate + H(+)</text>
        <dbReference type="Rhea" id="RHEA:56712"/>
        <dbReference type="Rhea" id="RHEA-COMP:14679"/>
        <dbReference type="Rhea" id="RHEA-COMP:14680"/>
        <dbReference type="ChEBI" id="CHEBI:15378"/>
        <dbReference type="ChEBI" id="CHEBI:29950"/>
        <dbReference type="ChEBI" id="CHEBI:57685"/>
        <dbReference type="ChEBI" id="CHEBI:64716"/>
        <dbReference type="ChEBI" id="CHEBI:140658"/>
        <dbReference type="EC" id="2.5.1.145"/>
    </reaction>
</comment>
<gene>
    <name evidence="7 8" type="primary">lgt</name>
    <name evidence="8" type="ORF">GCM10017635_32610</name>
</gene>
<keyword evidence="6 7" id="KW-0472">Membrane</keyword>
<dbReference type="GO" id="GO:0005886">
    <property type="term" value="C:plasma membrane"/>
    <property type="evidence" value="ECO:0007669"/>
    <property type="project" value="UniProtKB-SubCell"/>
</dbReference>
<comment type="subcellular location">
    <subcellularLocation>
        <location evidence="7">Cell membrane</location>
        <topology evidence="7">Multi-pass membrane protein</topology>
    </subcellularLocation>
</comment>
<comment type="caution">
    <text evidence="8">The sequence shown here is derived from an EMBL/GenBank/DDBJ whole genome shotgun (WGS) entry which is preliminary data.</text>
</comment>
<organism evidence="8 9">
    <name type="scientific">Paracoccus kondratievae</name>
    <dbReference type="NCBI Taxonomy" id="135740"/>
    <lineage>
        <taxon>Bacteria</taxon>
        <taxon>Pseudomonadati</taxon>
        <taxon>Pseudomonadota</taxon>
        <taxon>Alphaproteobacteria</taxon>
        <taxon>Rhodobacterales</taxon>
        <taxon>Paracoccaceae</taxon>
        <taxon>Paracoccus</taxon>
    </lineage>
</organism>
<feature type="transmembrane region" description="Helical" evidence="7">
    <location>
        <begin position="25"/>
        <end position="44"/>
    </location>
</feature>
<dbReference type="InterPro" id="IPR001640">
    <property type="entry name" value="Lgt"/>
</dbReference>
<evidence type="ECO:0000256" key="6">
    <source>
        <dbReference type="ARBA" id="ARBA00023136"/>
    </source>
</evidence>
<evidence type="ECO:0000256" key="2">
    <source>
        <dbReference type="ARBA" id="ARBA00022475"/>
    </source>
</evidence>
<dbReference type="HAMAP" id="MF_01147">
    <property type="entry name" value="Lgt"/>
    <property type="match status" value="1"/>
</dbReference>
<dbReference type="Proteomes" id="UP001143349">
    <property type="component" value="Unassembled WGS sequence"/>
</dbReference>
<name>A0AAD3P1H0_9RHOB</name>
<accession>A0AAD3P1H0</accession>
<comment type="pathway">
    <text evidence="7">Protein modification; lipoprotein biosynthesis (diacylglyceryl transfer).</text>
</comment>
<dbReference type="EMBL" id="BSFH01000095">
    <property type="protein sequence ID" value="GLK65784.1"/>
    <property type="molecule type" value="Genomic_DNA"/>
</dbReference>
<evidence type="ECO:0000256" key="7">
    <source>
        <dbReference type="HAMAP-Rule" id="MF_01147"/>
    </source>
</evidence>
<dbReference type="Pfam" id="PF01790">
    <property type="entry name" value="LGT"/>
    <property type="match status" value="1"/>
</dbReference>
<dbReference type="AlphaFoldDB" id="A0AAD3P1H0"/>
<sequence>MIPFPRISPEIFTVDIFGWELSLRWYALAYLVGLLIGWRIIVALMRRPRLWGGGAPMRPEQVEELLTWVIVGVVLGGRLGFVLFYQPAYYLANPSQIPVIWQGGMSFHGGFLGVVIAAWWFCRRHGIAPMRLADALSVATPIGLGLGRVANFINAELWGRPTDAPWGVIFPGVEAQTCPGITGPCARHPSQLYEAGLEGVLLAIALFLLVRAGGLRRPGQALGLFLAGYGLSRFVVEFFRQADAHFITPDNPLGHVLGGPVWGVTMGQLLSLPMVLIGLAFLIRARMRPPVAQTVA</sequence>
<protein>
    <recommendedName>
        <fullName evidence="7">Phosphatidylglycerol--prolipoprotein diacylglyceryl transferase</fullName>
        <ecNumber evidence="7">2.5.1.145</ecNumber>
    </recommendedName>
</protein>
<feature type="transmembrane region" description="Helical" evidence="7">
    <location>
        <begin position="65"/>
        <end position="87"/>
    </location>
</feature>
<evidence type="ECO:0000256" key="3">
    <source>
        <dbReference type="ARBA" id="ARBA00022679"/>
    </source>
</evidence>
<evidence type="ECO:0000256" key="1">
    <source>
        <dbReference type="ARBA" id="ARBA00007150"/>
    </source>
</evidence>
<comment type="function">
    <text evidence="7">Catalyzes the transfer of the diacylglyceryl group from phosphatidylglycerol to the sulfhydryl group of the N-terminal cysteine of a prolipoprotein, the first step in the formation of mature lipoproteins.</text>
</comment>
<keyword evidence="4 7" id="KW-0812">Transmembrane</keyword>
<dbReference type="GO" id="GO:0042158">
    <property type="term" value="P:lipoprotein biosynthetic process"/>
    <property type="evidence" value="ECO:0007669"/>
    <property type="project" value="UniProtKB-UniRule"/>
</dbReference>
<evidence type="ECO:0000256" key="4">
    <source>
        <dbReference type="ARBA" id="ARBA00022692"/>
    </source>
</evidence>
<evidence type="ECO:0000313" key="9">
    <source>
        <dbReference type="Proteomes" id="UP001143349"/>
    </source>
</evidence>
<dbReference type="RefSeq" id="WP_010392857.1">
    <property type="nucleotide sequence ID" value="NZ_BSFH01000095.1"/>
</dbReference>
<proteinExistence type="inferred from homology"/>
<dbReference type="PANTHER" id="PTHR30589:SF0">
    <property type="entry name" value="PHOSPHATIDYLGLYCEROL--PROLIPOPROTEIN DIACYLGLYCERYL TRANSFERASE"/>
    <property type="match status" value="1"/>
</dbReference>
<feature type="binding site" evidence="7">
    <location>
        <position position="148"/>
    </location>
    <ligand>
        <name>a 1,2-diacyl-sn-glycero-3-phospho-(1'-sn-glycerol)</name>
        <dbReference type="ChEBI" id="CHEBI:64716"/>
    </ligand>
</feature>
<dbReference type="NCBIfam" id="TIGR00544">
    <property type="entry name" value="lgt"/>
    <property type="match status" value="1"/>
</dbReference>
<feature type="transmembrane region" description="Helical" evidence="7">
    <location>
        <begin position="192"/>
        <end position="210"/>
    </location>
</feature>
<keyword evidence="2 7" id="KW-1003">Cell membrane</keyword>
<dbReference type="GO" id="GO:0008961">
    <property type="term" value="F:phosphatidylglycerol-prolipoprotein diacylglyceryl transferase activity"/>
    <property type="evidence" value="ECO:0007669"/>
    <property type="project" value="UniProtKB-UniRule"/>
</dbReference>
<feature type="transmembrane region" description="Helical" evidence="7">
    <location>
        <begin position="260"/>
        <end position="283"/>
    </location>
</feature>
<reference evidence="8" key="2">
    <citation type="submission" date="2023-01" db="EMBL/GenBank/DDBJ databases">
        <authorList>
            <person name="Sun Q."/>
            <person name="Evtushenko L."/>
        </authorList>
    </citation>
    <scope>NUCLEOTIDE SEQUENCE</scope>
    <source>
        <strain evidence="8">VKM B-2222</strain>
    </source>
</reference>
<evidence type="ECO:0000313" key="8">
    <source>
        <dbReference type="EMBL" id="GLK65784.1"/>
    </source>
</evidence>
<keyword evidence="9" id="KW-1185">Reference proteome</keyword>
<dbReference type="PANTHER" id="PTHR30589">
    <property type="entry name" value="PROLIPOPROTEIN DIACYLGLYCERYL TRANSFERASE"/>
    <property type="match status" value="1"/>
</dbReference>